<dbReference type="Proteomes" id="UP001500738">
    <property type="component" value="Unassembled WGS sequence"/>
</dbReference>
<comment type="caution">
    <text evidence="3">The sequence shown here is derived from an EMBL/GenBank/DDBJ whole genome shotgun (WGS) entry which is preliminary data.</text>
</comment>
<accession>A0ABP3XC42</accession>
<evidence type="ECO:0000256" key="1">
    <source>
        <dbReference type="ARBA" id="ARBA00005701"/>
    </source>
</evidence>
<gene>
    <name evidence="3" type="ORF">GCM10009115_08560</name>
</gene>
<organism evidence="3 4">
    <name type="scientific">Sphingopyxis soli</name>
    <dbReference type="NCBI Taxonomy" id="592051"/>
    <lineage>
        <taxon>Bacteria</taxon>
        <taxon>Pseudomonadati</taxon>
        <taxon>Pseudomonadota</taxon>
        <taxon>Alphaproteobacteria</taxon>
        <taxon>Sphingomonadales</taxon>
        <taxon>Sphingomonadaceae</taxon>
        <taxon>Sphingopyxis</taxon>
    </lineage>
</organism>
<dbReference type="EMBL" id="BAAAFE010000003">
    <property type="protein sequence ID" value="GAA0862331.1"/>
    <property type="molecule type" value="Genomic_DNA"/>
</dbReference>
<reference evidence="4" key="1">
    <citation type="journal article" date="2019" name="Int. J. Syst. Evol. Microbiol.">
        <title>The Global Catalogue of Microorganisms (GCM) 10K type strain sequencing project: providing services to taxonomists for standard genome sequencing and annotation.</title>
        <authorList>
            <consortium name="The Broad Institute Genomics Platform"/>
            <consortium name="The Broad Institute Genome Sequencing Center for Infectious Disease"/>
            <person name="Wu L."/>
            <person name="Ma J."/>
        </authorList>
    </citation>
    <scope>NUCLEOTIDE SEQUENCE [LARGE SCALE GENOMIC DNA]</scope>
    <source>
        <strain evidence="4">JCM 15910</strain>
    </source>
</reference>
<protein>
    <recommendedName>
        <fullName evidence="5">DUF1674 domain-containing protein</fullName>
    </recommendedName>
</protein>
<proteinExistence type="inferred from homology"/>
<evidence type="ECO:0000313" key="4">
    <source>
        <dbReference type="Proteomes" id="UP001500738"/>
    </source>
</evidence>
<name>A0ABP3XC42_9SPHN</name>
<feature type="region of interest" description="Disordered" evidence="2">
    <location>
        <begin position="27"/>
        <end position="76"/>
    </location>
</feature>
<comment type="similarity">
    <text evidence="1">Belongs to the SDHAF4 family.</text>
</comment>
<evidence type="ECO:0000313" key="3">
    <source>
        <dbReference type="EMBL" id="GAA0862331.1"/>
    </source>
</evidence>
<dbReference type="InterPro" id="IPR012875">
    <property type="entry name" value="SDHF4"/>
</dbReference>
<dbReference type="Pfam" id="PF07896">
    <property type="entry name" value="DUF1674"/>
    <property type="match status" value="1"/>
</dbReference>
<evidence type="ECO:0008006" key="5">
    <source>
        <dbReference type="Google" id="ProtNLM"/>
    </source>
</evidence>
<keyword evidence="4" id="KW-1185">Reference proteome</keyword>
<evidence type="ECO:0000256" key="2">
    <source>
        <dbReference type="SAM" id="MobiDB-lite"/>
    </source>
</evidence>
<dbReference type="RefSeq" id="WP_343227847.1">
    <property type="nucleotide sequence ID" value="NZ_BAAAFE010000003.1"/>
</dbReference>
<sequence length="88" mass="9492">MRAITLLVGGGHIKAYVAAIMADNSKSMMGGTPRATKRPAHVKPPEGWTNEPVPAPEPLLEDKAEDQPGGRNPVRYGDWELKGLAIDF</sequence>